<dbReference type="Pfam" id="PF02810">
    <property type="entry name" value="SEC-C"/>
    <property type="match status" value="1"/>
</dbReference>
<evidence type="ECO:0000313" key="2">
    <source>
        <dbReference type="Proteomes" id="UP001240236"/>
    </source>
</evidence>
<sequence>MVVRDSRRLREDALAAEAEAEAYPADRSEILLDAAAAWRAAGETDRAVEIYRELAEVRDQHGLYAMIELAEHHLAHDEPEQADALLHRLRRDPLLDDGHCMITGELFEIRGDLVTAERWLGRGAALLTEDQLDEMQDSPAPDATVAGMLLNSRRRVRQALGRDPDMLDDLAPSEIPMDPDERMRHIDAALGAAHAADAVAPKDPPRNAPCPCGSGRKFKKCCGAPGS</sequence>
<organism evidence="1 2">
    <name type="scientific">Catenuloplanes indicus</name>
    <dbReference type="NCBI Taxonomy" id="137267"/>
    <lineage>
        <taxon>Bacteria</taxon>
        <taxon>Bacillati</taxon>
        <taxon>Actinomycetota</taxon>
        <taxon>Actinomycetes</taxon>
        <taxon>Micromonosporales</taxon>
        <taxon>Micromonosporaceae</taxon>
        <taxon>Catenuloplanes</taxon>
    </lineage>
</organism>
<proteinExistence type="predicted"/>
<dbReference type="EMBL" id="JAUSUZ010000001">
    <property type="protein sequence ID" value="MDQ0368730.1"/>
    <property type="molecule type" value="Genomic_DNA"/>
</dbReference>
<name>A0AAE4AZ52_9ACTN</name>
<accession>A0AAE4AZ52</accession>
<dbReference type="InterPro" id="IPR004027">
    <property type="entry name" value="SEC_C_motif"/>
</dbReference>
<dbReference type="SUPFAM" id="SSF103642">
    <property type="entry name" value="Sec-C motif"/>
    <property type="match status" value="1"/>
</dbReference>
<dbReference type="RefSeq" id="WP_370879267.1">
    <property type="nucleotide sequence ID" value="NZ_JAUSUZ010000001.1"/>
</dbReference>
<reference evidence="1 2" key="1">
    <citation type="submission" date="2023-07" db="EMBL/GenBank/DDBJ databases">
        <title>Sequencing the genomes of 1000 actinobacteria strains.</title>
        <authorList>
            <person name="Klenk H.-P."/>
        </authorList>
    </citation>
    <scope>NUCLEOTIDE SEQUENCE [LARGE SCALE GENOMIC DNA]</scope>
    <source>
        <strain evidence="1 2">DSM 44709</strain>
    </source>
</reference>
<keyword evidence="2" id="KW-1185">Reference proteome</keyword>
<dbReference type="Gene3D" id="3.10.450.50">
    <property type="match status" value="1"/>
</dbReference>
<dbReference type="Proteomes" id="UP001240236">
    <property type="component" value="Unassembled WGS sequence"/>
</dbReference>
<comment type="caution">
    <text evidence="1">The sequence shown here is derived from an EMBL/GenBank/DDBJ whole genome shotgun (WGS) entry which is preliminary data.</text>
</comment>
<dbReference type="AlphaFoldDB" id="A0AAE4AZ52"/>
<gene>
    <name evidence="1" type="ORF">J2S42_005399</name>
</gene>
<evidence type="ECO:0000313" key="1">
    <source>
        <dbReference type="EMBL" id="MDQ0368730.1"/>
    </source>
</evidence>
<protein>
    <submittedName>
        <fullName evidence="1">Tetratricopeptide (TPR) repeat protein</fullName>
    </submittedName>
</protein>